<reference evidence="1 2" key="2">
    <citation type="submission" date="2007-05" db="EMBL/GenBank/DDBJ databases">
        <title>Draft genome sequence of Bifidobacterium adolescentis (L2-32).</title>
        <authorList>
            <person name="Sudarsanam P."/>
            <person name="Ley R."/>
            <person name="Guruge J."/>
            <person name="Turnbaugh P.J."/>
            <person name="Mahowald M."/>
            <person name="Liep D."/>
            <person name="Gordon J."/>
        </authorList>
    </citation>
    <scope>NUCLEOTIDE SEQUENCE [LARGE SCALE GENOMIC DNA]</scope>
    <source>
        <strain evidence="1 2">L2-32</strain>
    </source>
</reference>
<dbReference type="HOGENOM" id="CLU_1861282_0_0_11"/>
<dbReference type="EMBL" id="AAXD02000018">
    <property type="protein sequence ID" value="EDN83961.1"/>
    <property type="molecule type" value="Genomic_DNA"/>
</dbReference>
<sequence>MVGQIAIADHVDVGLHELAETSFLRAFATPDLLNLPTFERERQIAGMFDDITAQRNGQIEVQTKTILNRSVGLVSDFLKTAQQVNLLAGLAFLEQAGTLLNSTGFNAYEAIELEYITERVDDTLLHNTFRGEPLWKS</sequence>
<accession>A7A4X8</accession>
<dbReference type="AlphaFoldDB" id="A7A4X8"/>
<evidence type="ECO:0000313" key="2">
    <source>
        <dbReference type="Proteomes" id="UP000003773"/>
    </source>
</evidence>
<protein>
    <submittedName>
        <fullName evidence="1">Uncharacterized protein</fullName>
    </submittedName>
</protein>
<proteinExistence type="predicted"/>
<organism evidence="1 2">
    <name type="scientific">Bifidobacterium adolescentis L2-32</name>
    <dbReference type="NCBI Taxonomy" id="411481"/>
    <lineage>
        <taxon>Bacteria</taxon>
        <taxon>Bacillati</taxon>
        <taxon>Actinomycetota</taxon>
        <taxon>Actinomycetes</taxon>
        <taxon>Bifidobacteriales</taxon>
        <taxon>Bifidobacteriaceae</taxon>
        <taxon>Bifidobacterium</taxon>
    </lineage>
</organism>
<dbReference type="Proteomes" id="UP000003773">
    <property type="component" value="Unassembled WGS sequence"/>
</dbReference>
<gene>
    <name evidence="1" type="ORF">BIFADO_00891</name>
</gene>
<evidence type="ECO:0000313" key="1">
    <source>
        <dbReference type="EMBL" id="EDN83961.1"/>
    </source>
</evidence>
<comment type="caution">
    <text evidence="1">The sequence shown here is derived from an EMBL/GenBank/DDBJ whole genome shotgun (WGS) entry which is preliminary data.</text>
</comment>
<reference evidence="1 2" key="1">
    <citation type="submission" date="2007-04" db="EMBL/GenBank/DDBJ databases">
        <authorList>
            <person name="Fulton L."/>
            <person name="Clifton S."/>
            <person name="Fulton B."/>
            <person name="Xu J."/>
            <person name="Minx P."/>
            <person name="Pepin K.H."/>
            <person name="Johnson M."/>
            <person name="Thiruvilangam P."/>
            <person name="Bhonagiri V."/>
            <person name="Nash W.E."/>
            <person name="Mardis E.R."/>
            <person name="Wilson R.K."/>
        </authorList>
    </citation>
    <scope>NUCLEOTIDE SEQUENCE [LARGE SCALE GENOMIC DNA]</scope>
    <source>
        <strain evidence="1 2">L2-32</strain>
    </source>
</reference>
<name>A7A4X8_BIFAD</name>